<accession>A0A0K2V9M4</accession>
<name>A0A0K2V9M4_LEPSM</name>
<protein>
    <submittedName>
        <fullName evidence="1">Uncharacterized protein</fullName>
    </submittedName>
</protein>
<evidence type="ECO:0000313" key="1">
    <source>
        <dbReference type="EMBL" id="CDW46636.1"/>
    </source>
</evidence>
<proteinExistence type="predicted"/>
<dbReference type="AlphaFoldDB" id="A0A0K2V9M4"/>
<organism evidence="1">
    <name type="scientific">Lepeophtheirus salmonis</name>
    <name type="common">Salmon louse</name>
    <name type="synonym">Caligus salmonis</name>
    <dbReference type="NCBI Taxonomy" id="72036"/>
    <lineage>
        <taxon>Eukaryota</taxon>
        <taxon>Metazoa</taxon>
        <taxon>Ecdysozoa</taxon>
        <taxon>Arthropoda</taxon>
        <taxon>Crustacea</taxon>
        <taxon>Multicrustacea</taxon>
        <taxon>Hexanauplia</taxon>
        <taxon>Copepoda</taxon>
        <taxon>Siphonostomatoida</taxon>
        <taxon>Caligidae</taxon>
        <taxon>Lepeophtheirus</taxon>
    </lineage>
</organism>
<sequence length="54" mass="6553">MLPKIQEKRYRLLGRVHRTIRHSSTLLIANHLLSFNSSKYRCLSLTFSRFQDRY</sequence>
<dbReference type="EMBL" id="HACA01029275">
    <property type="protein sequence ID" value="CDW46636.1"/>
    <property type="molecule type" value="Transcribed_RNA"/>
</dbReference>
<reference evidence="1" key="1">
    <citation type="submission" date="2014-05" db="EMBL/GenBank/DDBJ databases">
        <authorList>
            <person name="Chronopoulou M."/>
        </authorList>
    </citation>
    <scope>NUCLEOTIDE SEQUENCE</scope>
    <source>
        <tissue evidence="1">Whole organism</tissue>
    </source>
</reference>